<accession>A0ABS2Q7Q3</accession>
<keyword evidence="6" id="KW-0282">Flagellum</keyword>
<evidence type="ECO:0000259" key="3">
    <source>
        <dbReference type="Pfam" id="PF00460"/>
    </source>
</evidence>
<dbReference type="PANTHER" id="PTHR30435">
    <property type="entry name" value="FLAGELLAR PROTEIN"/>
    <property type="match status" value="1"/>
</dbReference>
<dbReference type="InterPro" id="IPR019776">
    <property type="entry name" value="Flagellar_basal_body_rod_CS"/>
</dbReference>
<evidence type="ECO:0000256" key="2">
    <source>
        <dbReference type="RuleBase" id="RU362116"/>
    </source>
</evidence>
<dbReference type="Pfam" id="PF06429">
    <property type="entry name" value="Flg_bbr_C"/>
    <property type="match status" value="1"/>
</dbReference>
<keyword evidence="6" id="KW-0966">Cell projection</keyword>
<dbReference type="RefSeq" id="WP_205006121.1">
    <property type="nucleotide sequence ID" value="NZ_CBCRXA010000006.1"/>
</dbReference>
<comment type="subcellular location">
    <subcellularLocation>
        <location evidence="2">Bacterial flagellum basal body</location>
    </subcellularLocation>
</comment>
<dbReference type="EMBL" id="JAFBEV010000008">
    <property type="protein sequence ID" value="MBM7657805.1"/>
    <property type="molecule type" value="Genomic_DNA"/>
</dbReference>
<name>A0ABS2Q7Q3_9BACL</name>
<dbReference type="PANTHER" id="PTHR30435:SF19">
    <property type="entry name" value="FLAGELLAR BASAL-BODY ROD PROTEIN FLGG"/>
    <property type="match status" value="1"/>
</dbReference>
<dbReference type="SUPFAM" id="SSF117143">
    <property type="entry name" value="Flagellar hook protein flgE"/>
    <property type="match status" value="1"/>
</dbReference>
<dbReference type="InterPro" id="IPR010930">
    <property type="entry name" value="Flg_bb/hook_C_dom"/>
</dbReference>
<dbReference type="InterPro" id="IPR053967">
    <property type="entry name" value="LlgE_F_G-like_D1"/>
</dbReference>
<gene>
    <name evidence="6" type="ORF">JOC27_001255</name>
</gene>
<evidence type="ECO:0000259" key="5">
    <source>
        <dbReference type="Pfam" id="PF22692"/>
    </source>
</evidence>
<comment type="similarity">
    <text evidence="1 2">Belongs to the flagella basal body rod proteins family.</text>
</comment>
<dbReference type="Pfam" id="PF00460">
    <property type="entry name" value="Flg_bb_rod"/>
    <property type="match status" value="1"/>
</dbReference>
<dbReference type="PROSITE" id="PS00588">
    <property type="entry name" value="FLAGELLA_BB_ROD"/>
    <property type="match status" value="1"/>
</dbReference>
<feature type="domain" description="Flagellar hook protein FlgE/F/G-like D1" evidence="5">
    <location>
        <begin position="107"/>
        <end position="171"/>
    </location>
</feature>
<dbReference type="Proteomes" id="UP000823201">
    <property type="component" value="Unassembled WGS sequence"/>
</dbReference>
<reference evidence="6 7" key="1">
    <citation type="submission" date="2021-01" db="EMBL/GenBank/DDBJ databases">
        <title>Genomic Encyclopedia of Type Strains, Phase IV (KMG-IV): sequencing the most valuable type-strain genomes for metagenomic binning, comparative biology and taxonomic classification.</title>
        <authorList>
            <person name="Goeker M."/>
        </authorList>
    </citation>
    <scope>NUCLEOTIDE SEQUENCE [LARGE SCALE GENOMIC DNA]</scope>
    <source>
        <strain evidence="6 7">DSM 100968</strain>
    </source>
</reference>
<keyword evidence="6" id="KW-0969">Cilium</keyword>
<dbReference type="Pfam" id="PF22692">
    <property type="entry name" value="LlgE_F_G_D1"/>
    <property type="match status" value="1"/>
</dbReference>
<dbReference type="NCBIfam" id="TIGR03506">
    <property type="entry name" value="FlgEFG_subfam"/>
    <property type="match status" value="2"/>
</dbReference>
<evidence type="ECO:0000259" key="4">
    <source>
        <dbReference type="Pfam" id="PF06429"/>
    </source>
</evidence>
<dbReference type="InterPro" id="IPR020013">
    <property type="entry name" value="Flagellar_FlgE/F/G"/>
</dbReference>
<keyword evidence="7" id="KW-1185">Reference proteome</keyword>
<dbReference type="InterPro" id="IPR001444">
    <property type="entry name" value="Flag_bb_rod_N"/>
</dbReference>
<organism evidence="6 7">
    <name type="scientific">Sporolactobacillus spathodeae</name>
    <dbReference type="NCBI Taxonomy" id="1465502"/>
    <lineage>
        <taxon>Bacteria</taxon>
        <taxon>Bacillati</taxon>
        <taxon>Bacillota</taxon>
        <taxon>Bacilli</taxon>
        <taxon>Bacillales</taxon>
        <taxon>Sporolactobacillaceae</taxon>
        <taxon>Sporolactobacillus</taxon>
    </lineage>
</organism>
<evidence type="ECO:0000256" key="1">
    <source>
        <dbReference type="ARBA" id="ARBA00009677"/>
    </source>
</evidence>
<evidence type="ECO:0000313" key="7">
    <source>
        <dbReference type="Proteomes" id="UP000823201"/>
    </source>
</evidence>
<feature type="domain" description="Flagellar basal body rod protein N-terminal" evidence="3">
    <location>
        <begin position="14"/>
        <end position="35"/>
    </location>
</feature>
<dbReference type="InterPro" id="IPR037925">
    <property type="entry name" value="FlgE/F/G-like"/>
</dbReference>
<feature type="domain" description="Flagellar basal-body/hook protein C-terminal" evidence="4">
    <location>
        <begin position="230"/>
        <end position="273"/>
    </location>
</feature>
<keyword evidence="2" id="KW-0975">Bacterial flagellum</keyword>
<protein>
    <submittedName>
        <fullName evidence="6">Flagellar basal-body rod protein FlgG</fullName>
    </submittedName>
</protein>
<comment type="caution">
    <text evidence="6">The sequence shown here is derived from an EMBL/GenBank/DDBJ whole genome shotgun (WGS) entry which is preliminary data.</text>
</comment>
<sequence>MQQQMLDTAVTLGQIQQQLSTVANNIANVDTTGYKSRSANFSDLLVQSLNNITPGDDKLDQANRLTPNGIRLGSGAKVGDTQLDTSAGALQQTGNPLDLALTNDQQYFTVSLNGATAYTRAGNFNTEPAGGNRLRLLTKSGQAVLGANGQPMTLPAGYSDVQISSAGDVTAVMPSGARVNAGRLGIVQINRPQLLKSQGDSLFTLPNLGSLGIGLNQVVQPANAANGSVAQGKLEGSNVDLTDEMTNLINLERNYQMNARSISMSDQMSGLVNGLLH</sequence>
<evidence type="ECO:0000313" key="6">
    <source>
        <dbReference type="EMBL" id="MBM7657805.1"/>
    </source>
</evidence>
<proteinExistence type="inferred from homology"/>